<feature type="domain" description="USP" evidence="14">
    <location>
        <begin position="35"/>
        <end position="337"/>
    </location>
</feature>
<evidence type="ECO:0000256" key="10">
    <source>
        <dbReference type="ARBA" id="ARBA00042154"/>
    </source>
</evidence>
<proteinExistence type="inferred from homology"/>
<feature type="region of interest" description="Disordered" evidence="13">
    <location>
        <begin position="422"/>
        <end position="452"/>
    </location>
</feature>
<dbReference type="InterPro" id="IPR050164">
    <property type="entry name" value="Peptidase_C19"/>
</dbReference>
<evidence type="ECO:0000313" key="15">
    <source>
        <dbReference type="EMBL" id="CAD5111389.1"/>
    </source>
</evidence>
<comment type="catalytic activity">
    <reaction evidence="1">
        <text>Thiol-dependent hydrolysis of ester, thioester, amide, peptide and isopeptide bonds formed by the C-terminal Gly of ubiquitin (a 76-residue protein attached to proteins as an intracellular targeting signal).</text>
        <dbReference type="EC" id="3.4.19.12"/>
    </reaction>
</comment>
<evidence type="ECO:0000256" key="11">
    <source>
        <dbReference type="ARBA" id="ARBA00042420"/>
    </source>
</evidence>
<evidence type="ECO:0000256" key="8">
    <source>
        <dbReference type="ARBA" id="ARBA00039432"/>
    </source>
</evidence>
<feature type="compositionally biased region" description="Acidic residues" evidence="13">
    <location>
        <begin position="1322"/>
        <end position="1332"/>
    </location>
</feature>
<dbReference type="GO" id="GO:0005634">
    <property type="term" value="C:nucleus"/>
    <property type="evidence" value="ECO:0007669"/>
    <property type="project" value="TreeGrafter"/>
</dbReference>
<dbReference type="EMBL" id="CAJFCJ010000001">
    <property type="protein sequence ID" value="CAD5111389.1"/>
    <property type="molecule type" value="Genomic_DNA"/>
</dbReference>
<dbReference type="GO" id="GO:0004843">
    <property type="term" value="F:cysteine-type deubiquitinase activity"/>
    <property type="evidence" value="ECO:0007669"/>
    <property type="project" value="UniProtKB-EC"/>
</dbReference>
<evidence type="ECO:0000256" key="3">
    <source>
        <dbReference type="ARBA" id="ARBA00012759"/>
    </source>
</evidence>
<dbReference type="Pfam" id="PF00443">
    <property type="entry name" value="UCH"/>
    <property type="match status" value="1"/>
</dbReference>
<accession>A0A7I8V575</accession>
<feature type="region of interest" description="Disordered" evidence="13">
    <location>
        <begin position="352"/>
        <end position="375"/>
    </location>
</feature>
<dbReference type="SUPFAM" id="SSF54001">
    <property type="entry name" value="Cysteine proteinases"/>
    <property type="match status" value="1"/>
</dbReference>
<dbReference type="PROSITE" id="PS50235">
    <property type="entry name" value="USP_3"/>
    <property type="match status" value="1"/>
</dbReference>
<evidence type="ECO:0000256" key="12">
    <source>
        <dbReference type="ARBA" id="ARBA00043009"/>
    </source>
</evidence>
<protein>
    <recommendedName>
        <fullName evidence="8">Ubiquitin carboxyl-terminal hydrolase 36</fullName>
        <ecNumber evidence="3">3.4.19.12</ecNumber>
    </recommendedName>
    <alternativeName>
        <fullName evidence="11">Deubiquitinating enzyme 36</fullName>
    </alternativeName>
    <alternativeName>
        <fullName evidence="10">Protein scrawny</fullName>
    </alternativeName>
    <alternativeName>
        <fullName evidence="9">Ubiquitin thioesterase 36</fullName>
    </alternativeName>
    <alternativeName>
        <fullName evidence="12">Ubiquitin-specific-processing protease 36</fullName>
    </alternativeName>
</protein>
<dbReference type="InterPro" id="IPR028889">
    <property type="entry name" value="USP"/>
</dbReference>
<evidence type="ECO:0000256" key="13">
    <source>
        <dbReference type="SAM" id="MobiDB-lite"/>
    </source>
</evidence>
<dbReference type="OrthoDB" id="420187at2759"/>
<feature type="compositionally biased region" description="Basic residues" evidence="13">
    <location>
        <begin position="695"/>
        <end position="705"/>
    </location>
</feature>
<dbReference type="PANTHER" id="PTHR24006">
    <property type="entry name" value="UBIQUITIN CARBOXYL-TERMINAL HYDROLASE"/>
    <property type="match status" value="1"/>
</dbReference>
<dbReference type="EC" id="3.4.19.12" evidence="3"/>
<feature type="compositionally biased region" description="Polar residues" evidence="13">
    <location>
        <begin position="668"/>
        <end position="683"/>
    </location>
</feature>
<keyword evidence="7" id="KW-0788">Thiol protease</keyword>
<evidence type="ECO:0000256" key="5">
    <source>
        <dbReference type="ARBA" id="ARBA00022786"/>
    </source>
</evidence>
<feature type="region of interest" description="Disordered" evidence="13">
    <location>
        <begin position="1461"/>
        <end position="1535"/>
    </location>
</feature>
<organism evidence="15 16">
    <name type="scientific">Dimorphilus gyrociliatus</name>
    <dbReference type="NCBI Taxonomy" id="2664684"/>
    <lineage>
        <taxon>Eukaryota</taxon>
        <taxon>Metazoa</taxon>
        <taxon>Spiralia</taxon>
        <taxon>Lophotrochozoa</taxon>
        <taxon>Annelida</taxon>
        <taxon>Polychaeta</taxon>
        <taxon>Polychaeta incertae sedis</taxon>
        <taxon>Dinophilidae</taxon>
        <taxon>Dimorphilus</taxon>
    </lineage>
</organism>
<dbReference type="Gene3D" id="3.90.70.10">
    <property type="entry name" value="Cysteine proteinases"/>
    <property type="match status" value="1"/>
</dbReference>
<gene>
    <name evidence="15" type="ORF">DGYR_LOCUS693</name>
</gene>
<dbReference type="GO" id="GO:0006508">
    <property type="term" value="P:proteolysis"/>
    <property type="evidence" value="ECO:0007669"/>
    <property type="project" value="UniProtKB-KW"/>
</dbReference>
<dbReference type="InterPro" id="IPR038765">
    <property type="entry name" value="Papain-like_cys_pep_sf"/>
</dbReference>
<feature type="compositionally biased region" description="Basic and acidic residues" evidence="13">
    <location>
        <begin position="1563"/>
        <end position="1573"/>
    </location>
</feature>
<evidence type="ECO:0000256" key="4">
    <source>
        <dbReference type="ARBA" id="ARBA00022670"/>
    </source>
</evidence>
<feature type="region of interest" description="Disordered" evidence="13">
    <location>
        <begin position="569"/>
        <end position="635"/>
    </location>
</feature>
<feature type="compositionally biased region" description="Basic and acidic residues" evidence="13">
    <location>
        <begin position="603"/>
        <end position="635"/>
    </location>
</feature>
<evidence type="ECO:0000256" key="2">
    <source>
        <dbReference type="ARBA" id="ARBA00009085"/>
    </source>
</evidence>
<feature type="region of interest" description="Disordered" evidence="13">
    <location>
        <begin position="1563"/>
        <end position="1594"/>
    </location>
</feature>
<comment type="caution">
    <text evidence="15">The sequence shown here is derived from an EMBL/GenBank/DDBJ whole genome shotgun (WGS) entry which is preliminary data.</text>
</comment>
<comment type="similarity">
    <text evidence="2">Belongs to the peptidase C19 family.</text>
</comment>
<feature type="compositionally biased region" description="Polar residues" evidence="13">
    <location>
        <begin position="1480"/>
        <end position="1504"/>
    </location>
</feature>
<feature type="region of interest" description="Disordered" evidence="13">
    <location>
        <begin position="1617"/>
        <end position="1646"/>
    </location>
</feature>
<evidence type="ECO:0000256" key="9">
    <source>
        <dbReference type="ARBA" id="ARBA00041300"/>
    </source>
</evidence>
<feature type="compositionally biased region" description="Basic and acidic residues" evidence="13">
    <location>
        <begin position="1581"/>
        <end position="1594"/>
    </location>
</feature>
<feature type="compositionally biased region" description="Polar residues" evidence="13">
    <location>
        <begin position="575"/>
        <end position="598"/>
    </location>
</feature>
<dbReference type="InterPro" id="IPR018200">
    <property type="entry name" value="USP_CS"/>
</dbReference>
<dbReference type="InterPro" id="IPR001394">
    <property type="entry name" value="Peptidase_C19_UCH"/>
</dbReference>
<feature type="compositionally biased region" description="Polar residues" evidence="13">
    <location>
        <begin position="1517"/>
        <end position="1534"/>
    </location>
</feature>
<dbReference type="PANTHER" id="PTHR24006:SF758">
    <property type="entry name" value="UBIQUITIN CARBOXYL-TERMINAL HYDROLASE 36"/>
    <property type="match status" value="1"/>
</dbReference>
<name>A0A7I8V575_9ANNE</name>
<dbReference type="GO" id="GO:0005829">
    <property type="term" value="C:cytosol"/>
    <property type="evidence" value="ECO:0007669"/>
    <property type="project" value="TreeGrafter"/>
</dbReference>
<feature type="region of interest" description="Disordered" evidence="13">
    <location>
        <begin position="1308"/>
        <end position="1343"/>
    </location>
</feature>
<evidence type="ECO:0000256" key="7">
    <source>
        <dbReference type="ARBA" id="ARBA00022807"/>
    </source>
</evidence>
<feature type="compositionally biased region" description="Basic and acidic residues" evidence="13">
    <location>
        <begin position="684"/>
        <end position="694"/>
    </location>
</feature>
<feature type="region of interest" description="Disordered" evidence="13">
    <location>
        <begin position="663"/>
        <end position="716"/>
    </location>
</feature>
<feature type="compositionally biased region" description="Basic and acidic residues" evidence="13">
    <location>
        <begin position="706"/>
        <end position="716"/>
    </location>
</feature>
<keyword evidence="6" id="KW-0378">Hydrolase</keyword>
<evidence type="ECO:0000259" key="14">
    <source>
        <dbReference type="PROSITE" id="PS50235"/>
    </source>
</evidence>
<keyword evidence="4" id="KW-0645">Protease</keyword>
<dbReference type="PROSITE" id="PS00972">
    <property type="entry name" value="USP_1"/>
    <property type="match status" value="1"/>
</dbReference>
<sequence>MSKSEKHSKRPKPTCLLYDSELWNKCKSNLKLKPVGLQNLGNTCFINSALQCLSYTPALIDYLFGYGHRQQCKIKDYCCLCQLQKLIEEMENCNGLGFIPPITIFNRLKATCNMEPGQQQDSHEFLRYLIDRMSNDALYEFKDYTGIERETTAIHQIFGGYLRSEVKCYTCKNKCFTYDLFMDLSVDVKSMKTLGEALRKYVKPEVLKNGNAYYCRTCQSIMKAKKTMTIYRAPNVLTLHFKRFKFVNRPQRIQNTVEYNLNLNIKDFMTKSKSDDINYELYAVLLHHSQHANGGHYTCYVKHNNIWFHLNDAKVNIIPEDKVINDSDAYVLFYKRSKMNFWEAYSDKKTFSCSEDSESTNDNVLSEKDEPKTSTPILFNENNSLPLAPERPKISFAIRPHFTTRLSGVKTFNGRLMTPISSLIDDDSDSEKDEGLNEDKNEKENSEIESNSSATLLSNFNKTYEESFKLFPDAKSSDDFSDVCDQVGNLMKDWSEMQSPPQDFSFDDQIPDFTTDPILIERNEKKTTQASWKSLWASIDAGLDDQSRQSPTTEKLMALKQMAKENAGEIKDNGESSPQSGDVTSSVSDAQDKCSSQECVEETAEKKSIVEKDTNEKKDKLTKKDKNETEPVKQRYQEFNLAEKLVPTAKVLPIKKKKNIIIPERSPDVSNPSKKTTQKSKNQVKADKKQDISKRKIKDKTKSKKERKDKYYDQKEDANEKCLQSDLLLDAVLLEDDEIIPDLFDSPESSNLESSKEINKSILCYSNSTGYSIGTLDALNATNETMESNTEENSLTDVEGINIVSRNANESNAPNTFEFDQNQQCDDTLLKSSIDALHKYQDKFRSWESNENTSQSEKEQIHQTLHDLEALDRSVKSLSNSRKFNDDSLSVVSESREELGGIFYKPKTTLRKNGLTIRRPNGQSLKVMNKKMSAFERTYKNLQRHSLWDGKYFQVRDQKTQTFTYHKELKYGERANLKSLTVDPNKYDIGPPKFTKDLHHIEKWLVKSIITPGPQTPTSCFNSLANNPEGHRHITKSTTSAFCTVIKKERPMQSAIDFMTTERNLKRPETPVVQPIKLIEGSNKGASPFAKNIVKDNDDVVSLVDEETGDVFTFVPMKETKNPSSTRFEVRKNNDDLMEFELTPHLDDLSFPKSSKLLTNDSTIKTESIEEQSKNVDITDENEISEILLTDLSCQSELTIHEEELDISGENIPNVTKDPTERIDEQENCNNFIPNYLLDSNDNDQDNLLSTEESVKSVYFIKSDIALENRKDLENVKEKKLVCTSQTTLPRVPKATIMKNYMTRSRVMSFSSSPARSHQDDDHDNNDDDDNSNDNNNDNDKENDDEVAAINEDHAHRNKSLRIKSAKWGSNSFRTESAVRKKEVEAKRLKMIRENADYLKRYTPTWANKTNLSSIHTMETRSKSRTEDNSIEEIRHQLGNTGKRTTKRKLSDKLIPTREKKRCRLLDDEQTPILTKEEPLNSNYPDDNKQTSPTSLKQTENSENVLHLPDQPEKDANNANIINKLPSTPFLNDSSVHKEAETNAQQLFKRMYREEALIDEEVRIKDNNPDRPVHKNSVSKNESEKEKRTNENELLKNVDVDPIENKTQLLQQIINVNKQKSSNNRPDDWNAVSDCGYSSDDDSTKRNKANNEAAVQYHNESKVRAKYRKQGPFKIVTECCPRNCYLNIPLEVQKYQYELYYSKDFKEQSEQLLDYLSSDSASVNCSRRKWYYHVLTKDNKEESVCRHFLLKMLKIPLKRLRTVIEKVRAKEKGEKNEIQLDDMRGRHVKRGVPPVVYETLRTFFNRSGATTRNVLEVFGGVKELYYDFVSYYESLHHSKPDIKLNTFFKSLTPRKVSEKLEMWKFISELFDKYEELAEKDENYYLEAIERLLLSDNLHGMFTNILRKSCHTLNKLCSIDISHSAFFFESKLISWYSKANVKSLVPGDVLILTILIRILLDQSDLETVSRVSSQDSLRRSVDKNSINESHNQHQNRLNSLLGKILKSPILSPTSFLTRSASSSFSLPKSDWDSSHYEGYHSFTVMLDHRPESRYTPYTAFILQFFPGLTAMFLGEASNSHHSTLLCKTLNILRNIYKSNIVEGRSCFYVLRRNIANIVKIATENKKLLNISVIIDQMWKNLIQNGIYDYLIIKNKEDRQPYQSRIESSLIVLITKIRELFRIMYLLPIKVNKRTYEKVEEAMLATYANCCQETNDYFEYLAVKSSRNLSISHFNVNYPGLVNFWHIDRTSNVVVSPSLRYDLERIDLQIDESFVVKLDDLNLIRKTLNQLWLEVRCGNMKWNSMDEKFYYNYTLWFEDGMV</sequence>
<reference evidence="15 16" key="1">
    <citation type="submission" date="2020-08" db="EMBL/GenBank/DDBJ databases">
        <authorList>
            <person name="Hejnol A."/>
        </authorList>
    </citation>
    <scope>NUCLEOTIDE SEQUENCE [LARGE SCALE GENOMIC DNA]</scope>
</reference>
<dbReference type="FunFam" id="3.90.70.10:FF:000119">
    <property type="entry name" value="Ubiquitin specific peptidase 36"/>
    <property type="match status" value="1"/>
</dbReference>
<evidence type="ECO:0000313" key="16">
    <source>
        <dbReference type="Proteomes" id="UP000549394"/>
    </source>
</evidence>
<dbReference type="GO" id="GO:0016579">
    <property type="term" value="P:protein deubiquitination"/>
    <property type="evidence" value="ECO:0007669"/>
    <property type="project" value="InterPro"/>
</dbReference>
<dbReference type="Proteomes" id="UP000549394">
    <property type="component" value="Unassembled WGS sequence"/>
</dbReference>
<evidence type="ECO:0000256" key="1">
    <source>
        <dbReference type="ARBA" id="ARBA00000707"/>
    </source>
</evidence>
<keyword evidence="16" id="KW-1185">Reference proteome</keyword>
<keyword evidence="5" id="KW-0833">Ubl conjugation pathway</keyword>
<evidence type="ECO:0000256" key="6">
    <source>
        <dbReference type="ARBA" id="ARBA00022801"/>
    </source>
</evidence>
<feature type="compositionally biased region" description="Basic and acidic residues" evidence="13">
    <location>
        <begin position="433"/>
        <end position="446"/>
    </location>
</feature>